<comment type="function">
    <text evidence="2 7">Hydrolysis of 6-phosphogluconolactone to 6-phosphogluconate.</text>
</comment>
<evidence type="ECO:0000256" key="1">
    <source>
        <dbReference type="ARBA" id="ARBA00000832"/>
    </source>
</evidence>
<sequence>MKLIEHPDREALTLAVAQDITDALGMALNTCEQAVLCLPGGSTPVPVFKALSAARLDWGRVLVVPGDERWVPGDHPRSNARLIRRNLIDEGAVAARLVDLYDEALDPEAGAGAAAERIAPLLPLSVLLLGMGEDGHTASLFPGAEGLAAALDPAAPAVLPVRADAAGEPRVTLTLPALASAPEAFLMITGPDKRAALERVATLTPEEAPIRAFWKDLVVHWAE</sequence>
<dbReference type="CDD" id="cd01400">
    <property type="entry name" value="6PGL"/>
    <property type="match status" value="1"/>
</dbReference>
<organism evidence="9 10">
    <name type="scientific">Paracoccus sanguinis</name>
    <dbReference type="NCBI Taxonomy" id="1545044"/>
    <lineage>
        <taxon>Bacteria</taxon>
        <taxon>Pseudomonadati</taxon>
        <taxon>Pseudomonadota</taxon>
        <taxon>Alphaproteobacteria</taxon>
        <taxon>Rhodobacterales</taxon>
        <taxon>Paracoccaceae</taxon>
        <taxon>Paracoccus</taxon>
    </lineage>
</organism>
<accession>A0A099GJL5</accession>
<dbReference type="GO" id="GO:0006098">
    <property type="term" value="P:pentose-phosphate shunt"/>
    <property type="evidence" value="ECO:0007669"/>
    <property type="project" value="UniProtKB-UniPathway"/>
</dbReference>
<dbReference type="InterPro" id="IPR006148">
    <property type="entry name" value="Glc/Gal-6P_isomerase"/>
</dbReference>
<reference evidence="9 10" key="1">
    <citation type="submission" date="2014-09" db="EMBL/GenBank/DDBJ databases">
        <authorList>
            <person name="McGinnis J.M."/>
            <person name="Wolfgang W.J."/>
        </authorList>
    </citation>
    <scope>NUCLEOTIDE SEQUENCE [LARGE SCALE GENOMIC DNA]</scope>
    <source>
        <strain evidence="9 10">5503</strain>
    </source>
</reference>
<dbReference type="GO" id="GO:0005975">
    <property type="term" value="P:carbohydrate metabolic process"/>
    <property type="evidence" value="ECO:0007669"/>
    <property type="project" value="UniProtKB-UniRule"/>
</dbReference>
<protein>
    <recommendedName>
        <fullName evidence="6 7">6-phosphogluconolactonase</fullName>
        <shortName evidence="7">6PGL</shortName>
        <ecNumber evidence="5 7">3.1.1.31</ecNumber>
    </recommendedName>
</protein>
<evidence type="ECO:0000256" key="3">
    <source>
        <dbReference type="ARBA" id="ARBA00004961"/>
    </source>
</evidence>
<evidence type="ECO:0000313" key="10">
    <source>
        <dbReference type="Proteomes" id="UP000029858"/>
    </source>
</evidence>
<dbReference type="GO" id="GO:0017057">
    <property type="term" value="F:6-phosphogluconolactonase activity"/>
    <property type="evidence" value="ECO:0007669"/>
    <property type="project" value="UniProtKB-UniRule"/>
</dbReference>
<reference evidence="9 10" key="2">
    <citation type="submission" date="2014-10" db="EMBL/GenBank/DDBJ databases">
        <title>Paracoccus sanguinis sp. nov., isolated from clinical specimens of New York State patients.</title>
        <authorList>
            <person name="Mingle L.A."/>
            <person name="Cole J.A."/>
            <person name="Lapierre P."/>
            <person name="Musser K.A."/>
        </authorList>
    </citation>
    <scope>NUCLEOTIDE SEQUENCE [LARGE SCALE GENOMIC DNA]</scope>
    <source>
        <strain evidence="9 10">5503</strain>
    </source>
</reference>
<dbReference type="InterPro" id="IPR037171">
    <property type="entry name" value="NagB/RpiA_transferase-like"/>
</dbReference>
<feature type="domain" description="Glucosamine/galactosamine-6-phosphate isomerase" evidence="8">
    <location>
        <begin position="7"/>
        <end position="216"/>
    </location>
</feature>
<gene>
    <name evidence="7" type="primary">pgl</name>
    <name evidence="9" type="ORF">IX56_04655</name>
</gene>
<proteinExistence type="inferred from homology"/>
<comment type="catalytic activity">
    <reaction evidence="1 7">
        <text>6-phospho-D-glucono-1,5-lactone + H2O = 6-phospho-D-gluconate + H(+)</text>
        <dbReference type="Rhea" id="RHEA:12556"/>
        <dbReference type="ChEBI" id="CHEBI:15377"/>
        <dbReference type="ChEBI" id="CHEBI:15378"/>
        <dbReference type="ChEBI" id="CHEBI:57955"/>
        <dbReference type="ChEBI" id="CHEBI:58759"/>
        <dbReference type="EC" id="3.1.1.31"/>
    </reaction>
</comment>
<comment type="pathway">
    <text evidence="3 7">Carbohydrate degradation; pentose phosphate pathway; D-ribulose 5-phosphate from D-glucose 6-phosphate (oxidative stage): step 2/3.</text>
</comment>
<evidence type="ECO:0000256" key="6">
    <source>
        <dbReference type="ARBA" id="ARBA00020337"/>
    </source>
</evidence>
<dbReference type="UniPathway" id="UPA00115">
    <property type="reaction ID" value="UER00409"/>
</dbReference>
<comment type="similarity">
    <text evidence="4 7">Belongs to the glucosamine/galactosamine-6-phosphate isomerase family. 6-phosphogluconolactonase subfamily.</text>
</comment>
<dbReference type="Gene3D" id="3.40.50.1360">
    <property type="match status" value="1"/>
</dbReference>
<evidence type="ECO:0000256" key="7">
    <source>
        <dbReference type="RuleBase" id="RU365095"/>
    </source>
</evidence>
<dbReference type="InterPro" id="IPR039104">
    <property type="entry name" value="6PGL"/>
</dbReference>
<comment type="caution">
    <text evidence="9">The sequence shown here is derived from an EMBL/GenBank/DDBJ whole genome shotgun (WGS) entry which is preliminary data.</text>
</comment>
<dbReference type="PANTHER" id="PTHR11054:SF0">
    <property type="entry name" value="6-PHOSPHOGLUCONOLACTONASE"/>
    <property type="match status" value="1"/>
</dbReference>
<dbReference type="RefSeq" id="WP_036707785.1">
    <property type="nucleotide sequence ID" value="NZ_JRKQ01000014.1"/>
</dbReference>
<dbReference type="AlphaFoldDB" id="A0A099GJL5"/>
<dbReference type="InterPro" id="IPR005900">
    <property type="entry name" value="6-phosphogluconolactonase_DevB"/>
</dbReference>
<evidence type="ECO:0000259" key="8">
    <source>
        <dbReference type="Pfam" id="PF01182"/>
    </source>
</evidence>
<evidence type="ECO:0000256" key="5">
    <source>
        <dbReference type="ARBA" id="ARBA00013198"/>
    </source>
</evidence>
<dbReference type="EMBL" id="JRKQ01000014">
    <property type="protein sequence ID" value="KGJ22969.1"/>
    <property type="molecule type" value="Genomic_DNA"/>
</dbReference>
<evidence type="ECO:0000256" key="4">
    <source>
        <dbReference type="ARBA" id="ARBA00010662"/>
    </source>
</evidence>
<name>A0A099GJL5_9RHOB</name>
<evidence type="ECO:0000313" key="9">
    <source>
        <dbReference type="EMBL" id="KGJ22969.1"/>
    </source>
</evidence>
<dbReference type="SUPFAM" id="SSF100950">
    <property type="entry name" value="NagB/RpiA/CoA transferase-like"/>
    <property type="match status" value="1"/>
</dbReference>
<keyword evidence="7" id="KW-0378">Hydrolase</keyword>
<dbReference type="PANTHER" id="PTHR11054">
    <property type="entry name" value="6-PHOSPHOGLUCONOLACTONASE"/>
    <property type="match status" value="1"/>
</dbReference>
<dbReference type="NCBIfam" id="TIGR01198">
    <property type="entry name" value="pgl"/>
    <property type="match status" value="1"/>
</dbReference>
<dbReference type="Pfam" id="PF01182">
    <property type="entry name" value="Glucosamine_iso"/>
    <property type="match status" value="1"/>
</dbReference>
<dbReference type="EC" id="3.1.1.31" evidence="5 7"/>
<dbReference type="Proteomes" id="UP000029858">
    <property type="component" value="Unassembled WGS sequence"/>
</dbReference>
<evidence type="ECO:0000256" key="2">
    <source>
        <dbReference type="ARBA" id="ARBA00002681"/>
    </source>
</evidence>